<dbReference type="GO" id="GO:0006633">
    <property type="term" value="P:fatty acid biosynthetic process"/>
    <property type="evidence" value="ECO:0007669"/>
    <property type="project" value="TreeGrafter"/>
</dbReference>
<gene>
    <name evidence="2" type="ORF">SAMN02745130_03138</name>
</gene>
<protein>
    <submittedName>
        <fullName evidence="2">Acyl dehydratase</fullName>
    </submittedName>
</protein>
<dbReference type="InterPro" id="IPR050965">
    <property type="entry name" value="UPF0336/Enoyl-CoA_hydratase"/>
</dbReference>
<dbReference type="EMBL" id="FUYB01000019">
    <property type="protein sequence ID" value="SKA90366.1"/>
    <property type="molecule type" value="Genomic_DNA"/>
</dbReference>
<evidence type="ECO:0000313" key="3">
    <source>
        <dbReference type="Proteomes" id="UP000190460"/>
    </source>
</evidence>
<evidence type="ECO:0000313" key="2">
    <source>
        <dbReference type="EMBL" id="SKA90366.1"/>
    </source>
</evidence>
<proteinExistence type="predicted"/>
<dbReference type="CDD" id="cd03441">
    <property type="entry name" value="R_hydratase_like"/>
    <property type="match status" value="1"/>
</dbReference>
<dbReference type="PANTHER" id="PTHR43437">
    <property type="entry name" value="HYDROXYACYL-THIOESTER DEHYDRATASE TYPE 2, MITOCHONDRIAL-RELATED"/>
    <property type="match status" value="1"/>
</dbReference>
<accession>A0A1T4XLI8</accession>
<dbReference type="InterPro" id="IPR029069">
    <property type="entry name" value="HotDog_dom_sf"/>
</dbReference>
<dbReference type="GO" id="GO:0019171">
    <property type="term" value="F:(3R)-hydroxyacyl-[acyl-carrier-protein] dehydratase activity"/>
    <property type="evidence" value="ECO:0007669"/>
    <property type="project" value="TreeGrafter"/>
</dbReference>
<sequence length="158" mass="17472">MQIPSTENHTIILNETSIYQGYSFESSVAVSKEDISKFATLLQDENPLHHDEAYAAASRFGGIIASGPHIMSLFTSMVASHFSKLCPMVGTHFEFDFLLPIMSEDNLTMRWTILTLDPFSKPNKIPVRLNGLVESSRGITIKAVGDILLFPSNSPARI</sequence>
<name>A0A1T4XLI8_9GAMM</name>
<dbReference type="Proteomes" id="UP000190460">
    <property type="component" value="Unassembled WGS sequence"/>
</dbReference>
<dbReference type="Pfam" id="PF01575">
    <property type="entry name" value="MaoC_dehydratas"/>
    <property type="match status" value="1"/>
</dbReference>
<feature type="domain" description="MaoC-like" evidence="1">
    <location>
        <begin position="16"/>
        <end position="111"/>
    </location>
</feature>
<organism evidence="2 3">
    <name type="scientific">Thiothrix eikelboomii</name>
    <dbReference type="NCBI Taxonomy" id="92487"/>
    <lineage>
        <taxon>Bacteria</taxon>
        <taxon>Pseudomonadati</taxon>
        <taxon>Pseudomonadota</taxon>
        <taxon>Gammaproteobacteria</taxon>
        <taxon>Thiotrichales</taxon>
        <taxon>Thiotrichaceae</taxon>
        <taxon>Thiothrix</taxon>
    </lineage>
</organism>
<dbReference type="AlphaFoldDB" id="A0A1T4XLI8"/>
<dbReference type="Gene3D" id="3.10.129.10">
    <property type="entry name" value="Hotdog Thioesterase"/>
    <property type="match status" value="1"/>
</dbReference>
<dbReference type="OrthoDB" id="9759612at2"/>
<keyword evidence="3" id="KW-1185">Reference proteome</keyword>
<dbReference type="SUPFAM" id="SSF54637">
    <property type="entry name" value="Thioesterase/thiol ester dehydrase-isomerase"/>
    <property type="match status" value="1"/>
</dbReference>
<evidence type="ECO:0000259" key="1">
    <source>
        <dbReference type="Pfam" id="PF01575"/>
    </source>
</evidence>
<reference evidence="2 3" key="1">
    <citation type="submission" date="2017-02" db="EMBL/GenBank/DDBJ databases">
        <authorList>
            <person name="Peterson S.W."/>
        </authorList>
    </citation>
    <scope>NUCLEOTIDE SEQUENCE [LARGE SCALE GENOMIC DNA]</scope>
    <source>
        <strain evidence="2 3">ATCC 49788</strain>
    </source>
</reference>
<dbReference type="PANTHER" id="PTHR43437:SF3">
    <property type="entry name" value="HYDROXYACYL-THIOESTER DEHYDRATASE TYPE 2, MITOCHONDRIAL"/>
    <property type="match status" value="1"/>
</dbReference>
<dbReference type="STRING" id="92487.SAMN02745130_03138"/>
<dbReference type="RefSeq" id="WP_078923577.1">
    <property type="nucleotide sequence ID" value="NZ_FUYB01000019.1"/>
</dbReference>
<dbReference type="InterPro" id="IPR002539">
    <property type="entry name" value="MaoC-like_dom"/>
</dbReference>